<proteinExistence type="inferred from homology"/>
<dbReference type="EMBL" id="ANHZ02000002">
    <property type="protein sequence ID" value="EME37676.1"/>
    <property type="molecule type" value="Genomic_DNA"/>
</dbReference>
<keyword evidence="2" id="KW-0012">Acyltransferase</keyword>
<dbReference type="InterPro" id="IPR051531">
    <property type="entry name" value="N-acetyltransferase"/>
</dbReference>
<evidence type="ECO:0000313" key="6">
    <source>
        <dbReference type="Proteomes" id="UP000009877"/>
    </source>
</evidence>
<dbReference type="PROSITE" id="PS51186">
    <property type="entry name" value="GNAT"/>
    <property type="match status" value="1"/>
</dbReference>
<dbReference type="AlphaFoldDB" id="M2XEY5"/>
<accession>M2XEY5</accession>
<feature type="domain" description="N-acetyltransferase" evidence="4">
    <location>
        <begin position="16"/>
        <end position="189"/>
    </location>
</feature>
<evidence type="ECO:0000256" key="3">
    <source>
        <dbReference type="ARBA" id="ARBA00038502"/>
    </source>
</evidence>
<dbReference type="PANTHER" id="PTHR43792">
    <property type="entry name" value="GNAT FAMILY, PUTATIVE (AFU_ORTHOLOGUE AFUA_3G00765)-RELATED-RELATED"/>
    <property type="match status" value="1"/>
</dbReference>
<dbReference type="STRING" id="71999.KPaMU14_09550"/>
<dbReference type="InterPro" id="IPR016181">
    <property type="entry name" value="Acyl_CoA_acyltransferase"/>
</dbReference>
<dbReference type="GO" id="GO:0005737">
    <property type="term" value="C:cytoplasm"/>
    <property type="evidence" value="ECO:0007669"/>
    <property type="project" value="TreeGrafter"/>
</dbReference>
<dbReference type="GO" id="GO:0008999">
    <property type="term" value="F:protein-N-terminal-alanine acetyltransferase activity"/>
    <property type="evidence" value="ECO:0007669"/>
    <property type="project" value="TreeGrafter"/>
</dbReference>
<dbReference type="Gene3D" id="3.40.630.30">
    <property type="match status" value="1"/>
</dbReference>
<evidence type="ECO:0000313" key="5">
    <source>
        <dbReference type="EMBL" id="EME37676.1"/>
    </source>
</evidence>
<gene>
    <name evidence="5" type="ORF">C884_01050</name>
</gene>
<sequence length="211" mass="23815">MSPRVQWPVRLSWGDLRLRPLVARDRGEWDAVRWENREWLGPWEATNPEPSEALPSFRRFVREQDREARAGRSLPWVIAERRPDGSWPMAGQLAVSSITGGAARSASIGYWVDATCAGRGIAPMAVAMAVDYCFQHRRLHRVEINIRPQNAASLRIVEKLGFRDEGLRRDYLHIAGSWSDHRSFALTAPELAAGGLVERFTGTSRPMVVES</sequence>
<protein>
    <submittedName>
        <fullName evidence="5">Ribosomal-protein-S5p-alanine acetyltransferase</fullName>
    </submittedName>
</protein>
<dbReference type="RefSeq" id="WP_006213429.1">
    <property type="nucleotide sequence ID" value="NZ_ANHZ02000002.1"/>
</dbReference>
<keyword evidence="1" id="KW-0808">Transferase</keyword>
<evidence type="ECO:0000256" key="2">
    <source>
        <dbReference type="ARBA" id="ARBA00023315"/>
    </source>
</evidence>
<dbReference type="SUPFAM" id="SSF55729">
    <property type="entry name" value="Acyl-CoA N-acyltransferases (Nat)"/>
    <property type="match status" value="1"/>
</dbReference>
<reference evidence="5 6" key="1">
    <citation type="journal article" date="2014" name="Genome Announc.">
        <title>Draft Genome Sequence of Kocuria palustris PEL.</title>
        <authorList>
            <person name="Sharma G."/>
            <person name="Khatri I."/>
            <person name="Subramanian S."/>
        </authorList>
    </citation>
    <scope>NUCLEOTIDE SEQUENCE [LARGE SCALE GENOMIC DNA]</scope>
    <source>
        <strain evidence="5 6">PEL</strain>
    </source>
</reference>
<comment type="caution">
    <text evidence="5">The sequence shown here is derived from an EMBL/GenBank/DDBJ whole genome shotgun (WGS) entry which is preliminary data.</text>
</comment>
<evidence type="ECO:0000256" key="1">
    <source>
        <dbReference type="ARBA" id="ARBA00022679"/>
    </source>
</evidence>
<comment type="similarity">
    <text evidence="3">Belongs to the acetyltransferase family. RimJ subfamily.</text>
</comment>
<name>M2XEY5_9MICC</name>
<dbReference type="InterPro" id="IPR000182">
    <property type="entry name" value="GNAT_dom"/>
</dbReference>
<dbReference type="Proteomes" id="UP000009877">
    <property type="component" value="Unassembled WGS sequence"/>
</dbReference>
<dbReference type="PANTHER" id="PTHR43792:SF8">
    <property type="entry name" value="[RIBOSOMAL PROTEIN US5]-ALANINE N-ACETYLTRANSFERASE"/>
    <property type="match status" value="1"/>
</dbReference>
<keyword evidence="6" id="KW-1185">Reference proteome</keyword>
<dbReference type="Pfam" id="PF13302">
    <property type="entry name" value="Acetyltransf_3"/>
    <property type="match status" value="1"/>
</dbReference>
<organism evidence="5 6">
    <name type="scientific">Kocuria palustris PEL</name>
    <dbReference type="NCBI Taxonomy" id="1236550"/>
    <lineage>
        <taxon>Bacteria</taxon>
        <taxon>Bacillati</taxon>
        <taxon>Actinomycetota</taxon>
        <taxon>Actinomycetes</taxon>
        <taxon>Micrococcales</taxon>
        <taxon>Micrococcaceae</taxon>
        <taxon>Kocuria</taxon>
    </lineage>
</organism>
<evidence type="ECO:0000259" key="4">
    <source>
        <dbReference type="PROSITE" id="PS51186"/>
    </source>
</evidence>